<dbReference type="SUPFAM" id="SSF90123">
    <property type="entry name" value="ABC transporter transmembrane region"/>
    <property type="match status" value="1"/>
</dbReference>
<dbReference type="InterPro" id="IPR017871">
    <property type="entry name" value="ABC_transporter-like_CS"/>
</dbReference>
<dbReference type="FunFam" id="3.40.50.300:FF:000221">
    <property type="entry name" value="Multidrug ABC transporter ATP-binding protein"/>
    <property type="match status" value="1"/>
</dbReference>
<dbReference type="InterPro" id="IPR003439">
    <property type="entry name" value="ABC_transporter-like_ATP-bd"/>
</dbReference>
<dbReference type="GO" id="GO:0005524">
    <property type="term" value="F:ATP binding"/>
    <property type="evidence" value="ECO:0007669"/>
    <property type="project" value="UniProtKB-KW"/>
</dbReference>
<evidence type="ECO:0000256" key="2">
    <source>
        <dbReference type="ARBA" id="ARBA00022448"/>
    </source>
</evidence>
<dbReference type="SUPFAM" id="SSF52540">
    <property type="entry name" value="P-loop containing nucleoside triphosphate hydrolases"/>
    <property type="match status" value="1"/>
</dbReference>
<keyword evidence="5 11" id="KW-0812">Transmembrane</keyword>
<dbReference type="Proteomes" id="UP000239415">
    <property type="component" value="Unassembled WGS sequence"/>
</dbReference>
<keyword evidence="4" id="KW-0997">Cell inner membrane</keyword>
<dbReference type="GO" id="GO:0005886">
    <property type="term" value="C:plasma membrane"/>
    <property type="evidence" value="ECO:0007669"/>
    <property type="project" value="UniProtKB-SubCell"/>
</dbReference>
<evidence type="ECO:0000259" key="12">
    <source>
        <dbReference type="PROSITE" id="PS50893"/>
    </source>
</evidence>
<sequence>MVDSGMLLATPVRSGRRRRFRAVGAAVRLVWQAGRREFLIVAGAQVAMGFATFVLIVQAQQVLTKLFGGGGAAPGGIALNVVVFLATNVLIAVAQSIIANWRTVLQERTGIHVCDEIIKVTCLAELDDFDDATFHDRLQRVQASALSRPAQLVNGLVQQAQSLIVLIASWVALMLIQPVLGLCVLAVFIPVWIGGTRRGEHYFEFAHETAPVDRNRVYLFAQLTTRDAAKEVRAFNLADHLRNRWRRIMDFRLENMRTMLGKQLRSSLISSLGSNVVVGAVAVGLVVLYQRGVLTVAEMATVAGTLVLFTQRLTDSVMAANDFFEAAPLVEDLQEFLELEPSLRANRDGHSPGTSFGAIRVDDVSFTYQGAQRPALENVSFTIGSGEVVALVGENGSGKTTLAKLLAGLYPPRSGSVRIDDVDLRDIDARQWRENVAVLFQDFLKYAFSAEENIRIGSTGKKTDLDEVRAAARAAGADDFLSALPHGYETLLSPQFARGQDLSLGQWQRVALARAFYRDAPLVILDEPSASLDARAERALFDSVRELYAGRTVVLISHRFSTVRTADRIVVLKDGRIIENGTHATLMSAGGLYAELFTMQASGFLDEDGGLFAEEGDDDVLIRGSVTDG</sequence>
<dbReference type="Pfam" id="PF00005">
    <property type="entry name" value="ABC_tran"/>
    <property type="match status" value="1"/>
</dbReference>
<name>A0A2T0JA14_9ACTN</name>
<keyword evidence="2" id="KW-0813">Transport</keyword>
<dbReference type="RefSeq" id="WP_146169660.1">
    <property type="nucleotide sequence ID" value="NZ_BOMO01000193.1"/>
</dbReference>
<dbReference type="PROSITE" id="PS50893">
    <property type="entry name" value="ABC_TRANSPORTER_2"/>
    <property type="match status" value="1"/>
</dbReference>
<dbReference type="InterPro" id="IPR003593">
    <property type="entry name" value="AAA+_ATPase"/>
</dbReference>
<feature type="transmembrane region" description="Helical" evidence="11">
    <location>
        <begin position="77"/>
        <end position="98"/>
    </location>
</feature>
<feature type="transmembrane region" description="Helical" evidence="11">
    <location>
        <begin position="38"/>
        <end position="57"/>
    </location>
</feature>
<dbReference type="PANTHER" id="PTHR24221:SF646">
    <property type="entry name" value="HAEMOLYSIN SECRETION ATP-BINDING PROTEIN"/>
    <property type="match status" value="1"/>
</dbReference>
<dbReference type="GO" id="GO:0034040">
    <property type="term" value="F:ATPase-coupled lipid transmembrane transporter activity"/>
    <property type="evidence" value="ECO:0007669"/>
    <property type="project" value="TreeGrafter"/>
</dbReference>
<dbReference type="InterPro" id="IPR039421">
    <property type="entry name" value="Type_1_exporter"/>
</dbReference>
<dbReference type="PROSITE" id="PS50929">
    <property type="entry name" value="ABC_TM1F"/>
    <property type="match status" value="1"/>
</dbReference>
<keyword evidence="9 11" id="KW-0472">Membrane</keyword>
<dbReference type="GO" id="GO:0140359">
    <property type="term" value="F:ABC-type transporter activity"/>
    <property type="evidence" value="ECO:0007669"/>
    <property type="project" value="InterPro"/>
</dbReference>
<comment type="similarity">
    <text evidence="10">Belongs to the ABC transporter superfamily. Siderophore-Fe(3+) uptake transporter (SIUT) (TC 3.A.1.21) family.</text>
</comment>
<gene>
    <name evidence="14" type="ORF">CLV67_14818</name>
</gene>
<comment type="caution">
    <text evidence="14">The sequence shown here is derived from an EMBL/GenBank/DDBJ whole genome shotgun (WGS) entry which is preliminary data.</text>
</comment>
<evidence type="ECO:0000256" key="11">
    <source>
        <dbReference type="SAM" id="Phobius"/>
    </source>
</evidence>
<dbReference type="OrthoDB" id="9806127at2"/>
<feature type="domain" description="ABC transmembrane type-1" evidence="13">
    <location>
        <begin position="39"/>
        <end position="325"/>
    </location>
</feature>
<dbReference type="Gene3D" id="3.40.50.300">
    <property type="entry name" value="P-loop containing nucleotide triphosphate hydrolases"/>
    <property type="match status" value="1"/>
</dbReference>
<feature type="transmembrane region" description="Helical" evidence="11">
    <location>
        <begin position="163"/>
        <end position="193"/>
    </location>
</feature>
<evidence type="ECO:0000256" key="6">
    <source>
        <dbReference type="ARBA" id="ARBA00022741"/>
    </source>
</evidence>
<protein>
    <submittedName>
        <fullName evidence="14">ATP-binding cassette subfamily B protein</fullName>
    </submittedName>
</protein>
<dbReference type="InterPro" id="IPR011527">
    <property type="entry name" value="ABC1_TM_dom"/>
</dbReference>
<evidence type="ECO:0000256" key="3">
    <source>
        <dbReference type="ARBA" id="ARBA00022475"/>
    </source>
</evidence>
<keyword evidence="7 14" id="KW-0067">ATP-binding</keyword>
<keyword evidence="6" id="KW-0547">Nucleotide-binding</keyword>
<feature type="domain" description="ABC transporter" evidence="12">
    <location>
        <begin position="359"/>
        <end position="599"/>
    </location>
</feature>
<evidence type="ECO:0000256" key="5">
    <source>
        <dbReference type="ARBA" id="ARBA00022692"/>
    </source>
</evidence>
<evidence type="ECO:0000256" key="10">
    <source>
        <dbReference type="ARBA" id="ARBA00023455"/>
    </source>
</evidence>
<dbReference type="AlphaFoldDB" id="A0A2T0JA14"/>
<keyword evidence="15" id="KW-1185">Reference proteome</keyword>
<proteinExistence type="inferred from homology"/>
<dbReference type="InterPro" id="IPR027417">
    <property type="entry name" value="P-loop_NTPase"/>
</dbReference>
<dbReference type="PANTHER" id="PTHR24221">
    <property type="entry name" value="ATP-BINDING CASSETTE SUB-FAMILY B"/>
    <property type="match status" value="1"/>
</dbReference>
<dbReference type="SMART" id="SM00382">
    <property type="entry name" value="AAA"/>
    <property type="match status" value="1"/>
</dbReference>
<evidence type="ECO:0000259" key="13">
    <source>
        <dbReference type="PROSITE" id="PS50929"/>
    </source>
</evidence>
<keyword evidence="8 11" id="KW-1133">Transmembrane helix</keyword>
<evidence type="ECO:0000256" key="4">
    <source>
        <dbReference type="ARBA" id="ARBA00022519"/>
    </source>
</evidence>
<reference evidence="14 15" key="1">
    <citation type="submission" date="2018-03" db="EMBL/GenBank/DDBJ databases">
        <title>Genomic Encyclopedia of Archaeal and Bacterial Type Strains, Phase II (KMG-II): from individual species to whole genera.</title>
        <authorList>
            <person name="Goeker M."/>
        </authorList>
    </citation>
    <scope>NUCLEOTIDE SEQUENCE [LARGE SCALE GENOMIC DNA]</scope>
    <source>
        <strain evidence="14 15">DSM 43146</strain>
    </source>
</reference>
<dbReference type="EMBL" id="PVMZ01000048">
    <property type="protein sequence ID" value="PRX04384.1"/>
    <property type="molecule type" value="Genomic_DNA"/>
</dbReference>
<dbReference type="GO" id="GO:0016887">
    <property type="term" value="F:ATP hydrolysis activity"/>
    <property type="evidence" value="ECO:0007669"/>
    <property type="project" value="InterPro"/>
</dbReference>
<dbReference type="Gene3D" id="1.20.1560.10">
    <property type="entry name" value="ABC transporter type 1, transmembrane domain"/>
    <property type="match status" value="1"/>
</dbReference>
<evidence type="ECO:0000313" key="14">
    <source>
        <dbReference type="EMBL" id="PRX04384.1"/>
    </source>
</evidence>
<evidence type="ECO:0000256" key="8">
    <source>
        <dbReference type="ARBA" id="ARBA00022989"/>
    </source>
</evidence>
<evidence type="ECO:0000313" key="15">
    <source>
        <dbReference type="Proteomes" id="UP000239415"/>
    </source>
</evidence>
<evidence type="ECO:0000256" key="1">
    <source>
        <dbReference type="ARBA" id="ARBA00004429"/>
    </source>
</evidence>
<dbReference type="InterPro" id="IPR036640">
    <property type="entry name" value="ABC1_TM_sf"/>
</dbReference>
<feature type="transmembrane region" description="Helical" evidence="11">
    <location>
        <begin position="268"/>
        <end position="289"/>
    </location>
</feature>
<accession>A0A2T0JA14</accession>
<comment type="subcellular location">
    <subcellularLocation>
        <location evidence="1">Cell inner membrane</location>
        <topology evidence="1">Multi-pass membrane protein</topology>
    </subcellularLocation>
</comment>
<evidence type="ECO:0000256" key="9">
    <source>
        <dbReference type="ARBA" id="ARBA00023136"/>
    </source>
</evidence>
<organism evidence="14 15">
    <name type="scientific">Actinoplanes italicus</name>
    <dbReference type="NCBI Taxonomy" id="113567"/>
    <lineage>
        <taxon>Bacteria</taxon>
        <taxon>Bacillati</taxon>
        <taxon>Actinomycetota</taxon>
        <taxon>Actinomycetes</taxon>
        <taxon>Micromonosporales</taxon>
        <taxon>Micromonosporaceae</taxon>
        <taxon>Actinoplanes</taxon>
    </lineage>
</organism>
<evidence type="ECO:0000256" key="7">
    <source>
        <dbReference type="ARBA" id="ARBA00022840"/>
    </source>
</evidence>
<keyword evidence="3" id="KW-1003">Cell membrane</keyword>
<dbReference type="PROSITE" id="PS00211">
    <property type="entry name" value="ABC_TRANSPORTER_1"/>
    <property type="match status" value="1"/>
</dbReference>